<feature type="transmembrane region" description="Helical" evidence="1">
    <location>
        <begin position="217"/>
        <end position="234"/>
    </location>
</feature>
<comment type="caution">
    <text evidence="2">The sequence shown here is derived from an EMBL/GenBank/DDBJ whole genome shotgun (WGS) entry which is preliminary data.</text>
</comment>
<dbReference type="EMBL" id="JAMQKB010000001">
    <property type="protein sequence ID" value="MDC3423477.1"/>
    <property type="molecule type" value="Genomic_DNA"/>
</dbReference>
<feature type="transmembrane region" description="Helical" evidence="1">
    <location>
        <begin position="192"/>
        <end position="211"/>
    </location>
</feature>
<gene>
    <name evidence="2" type="ORF">NC797_03020</name>
</gene>
<dbReference type="AlphaFoldDB" id="A0A9X3WNX4"/>
<name>A0A9X3WNX4_9BACI</name>
<dbReference type="Proteomes" id="UP001145050">
    <property type="component" value="Unassembled WGS sequence"/>
</dbReference>
<feature type="transmembrane region" description="Helical" evidence="1">
    <location>
        <begin position="90"/>
        <end position="109"/>
    </location>
</feature>
<feature type="transmembrane region" description="Helical" evidence="1">
    <location>
        <begin position="65"/>
        <end position="84"/>
    </location>
</feature>
<organism evidence="2 3">
    <name type="scientific">Terrihalobacillus insolitus</name>
    <dbReference type="NCBI Taxonomy" id="2950438"/>
    <lineage>
        <taxon>Bacteria</taxon>
        <taxon>Bacillati</taxon>
        <taxon>Bacillota</taxon>
        <taxon>Bacilli</taxon>
        <taxon>Bacillales</taxon>
        <taxon>Bacillaceae</taxon>
        <taxon>Terrihalobacillus</taxon>
    </lineage>
</organism>
<feature type="transmembrane region" description="Helical" evidence="1">
    <location>
        <begin position="116"/>
        <end position="137"/>
    </location>
</feature>
<feature type="transmembrane region" description="Helical" evidence="1">
    <location>
        <begin position="157"/>
        <end position="180"/>
    </location>
</feature>
<proteinExistence type="predicted"/>
<accession>A0A9X3WNX4</accession>
<reference evidence="2" key="1">
    <citation type="submission" date="2022-06" db="EMBL/GenBank/DDBJ databases">
        <title>Aquibacillus sp. a new bacterium isolated from soil saline samples.</title>
        <authorList>
            <person name="Galisteo C."/>
            <person name="De La Haba R."/>
            <person name="Sanchez-Porro C."/>
            <person name="Ventosa A."/>
        </authorList>
    </citation>
    <scope>NUCLEOTIDE SEQUENCE</scope>
    <source>
        <strain evidence="2">3ASR75-11</strain>
    </source>
</reference>
<sequence>MKKGNSKNNTLLSINERKNLDWLWLISVFLFSINLLEKGQYWLIGLFITALIIINHKVSKFKITIDLLLIFLFTVSYFIIFSLYRSAGMFTILVFLVGPIACFVLGYFIVKTDYNFIVKSMITISIGLFIHGFLNMLKYFQIYGFRPSISERIIPDIWTGVNIAATLQGTHYAIISSLLFYSIIVLKDRKHILVSSIIILATVLSAIFSFISGTRTLLVIIVINFCFSFLIYGFQRRKNYKEFLKLLFAILSSFTVVYLIYISNTFGIKDFVLNSTWYLRSETNTLESDPRMLFWKTAISQMFQFPFGGYRMGFSYAHNLWLDVLNATGLIPFFFLSIYTIKSFINLFTIIINEFVEIEFKIFIFSTFLGFVLQFMVEPILEGVPYMFLLFLLFNGMTKKYLDLCKSQKNSRAQE</sequence>
<dbReference type="RefSeq" id="WP_272435172.1">
    <property type="nucleotide sequence ID" value="NZ_JAMQKB010000001.1"/>
</dbReference>
<protein>
    <submittedName>
        <fullName evidence="2">Uncharacterized protein</fullName>
    </submittedName>
</protein>
<keyword evidence="1" id="KW-1133">Transmembrane helix</keyword>
<evidence type="ECO:0000313" key="2">
    <source>
        <dbReference type="EMBL" id="MDC3423477.1"/>
    </source>
</evidence>
<feature type="transmembrane region" description="Helical" evidence="1">
    <location>
        <begin position="246"/>
        <end position="268"/>
    </location>
</feature>
<keyword evidence="1" id="KW-0472">Membrane</keyword>
<feature type="transmembrane region" description="Helical" evidence="1">
    <location>
        <begin position="320"/>
        <end position="339"/>
    </location>
</feature>
<keyword evidence="3" id="KW-1185">Reference proteome</keyword>
<feature type="transmembrane region" description="Helical" evidence="1">
    <location>
        <begin position="42"/>
        <end position="58"/>
    </location>
</feature>
<feature type="transmembrane region" description="Helical" evidence="1">
    <location>
        <begin position="383"/>
        <end position="402"/>
    </location>
</feature>
<feature type="transmembrane region" description="Helical" evidence="1">
    <location>
        <begin position="20"/>
        <end position="36"/>
    </location>
</feature>
<evidence type="ECO:0000256" key="1">
    <source>
        <dbReference type="SAM" id="Phobius"/>
    </source>
</evidence>
<keyword evidence="1" id="KW-0812">Transmembrane</keyword>
<evidence type="ECO:0000313" key="3">
    <source>
        <dbReference type="Proteomes" id="UP001145050"/>
    </source>
</evidence>